<protein>
    <recommendedName>
        <fullName evidence="7">Tetraspanin</fullName>
    </recommendedName>
</protein>
<feature type="transmembrane region" description="Helical" evidence="7">
    <location>
        <begin position="187"/>
        <end position="210"/>
    </location>
</feature>
<comment type="similarity">
    <text evidence="2 7">Belongs to the tetraspanin (TM4SF) family.</text>
</comment>
<dbReference type="InterPro" id="IPR018499">
    <property type="entry name" value="Tetraspanin/Peripherin"/>
</dbReference>
<keyword evidence="3 7" id="KW-0812">Transmembrane</keyword>
<feature type="disulfide bond" evidence="6">
    <location>
        <begin position="137"/>
        <end position="170"/>
    </location>
</feature>
<keyword evidence="5 7" id="KW-0472">Membrane</keyword>
<evidence type="ECO:0000256" key="2">
    <source>
        <dbReference type="ARBA" id="ARBA00006840"/>
    </source>
</evidence>
<name>A0AAU9TTX4_EUPED</name>
<proteinExistence type="inferred from homology"/>
<feature type="disulfide bond" evidence="6">
    <location>
        <begin position="138"/>
        <end position="156"/>
    </location>
</feature>
<feature type="transmembrane region" description="Helical" evidence="7">
    <location>
        <begin position="9"/>
        <end position="31"/>
    </location>
</feature>
<comment type="caution">
    <text evidence="8">The sequence shown here is derived from an EMBL/GenBank/DDBJ whole genome shotgun (WGS) entry which is preliminary data.</text>
</comment>
<dbReference type="SUPFAM" id="SSF48652">
    <property type="entry name" value="Tetraspanin"/>
    <property type="match status" value="1"/>
</dbReference>
<dbReference type="PANTHER" id="PTHR19282">
    <property type="entry name" value="TETRASPANIN"/>
    <property type="match status" value="1"/>
</dbReference>
<evidence type="ECO:0000256" key="4">
    <source>
        <dbReference type="ARBA" id="ARBA00022989"/>
    </source>
</evidence>
<evidence type="ECO:0000256" key="1">
    <source>
        <dbReference type="ARBA" id="ARBA00004141"/>
    </source>
</evidence>
<evidence type="ECO:0000256" key="5">
    <source>
        <dbReference type="ARBA" id="ARBA00023136"/>
    </source>
</evidence>
<comment type="subcellular location">
    <subcellularLocation>
        <location evidence="1 7">Membrane</location>
        <topology evidence="1 7">Multi-pass membrane protein</topology>
    </subcellularLocation>
</comment>
<dbReference type="InterPro" id="IPR000301">
    <property type="entry name" value="Tetraspanin_animals"/>
</dbReference>
<keyword evidence="9" id="KW-1185">Reference proteome</keyword>
<organism evidence="8 9">
    <name type="scientific">Euphydryas editha</name>
    <name type="common">Edith's checkerspot</name>
    <dbReference type="NCBI Taxonomy" id="104508"/>
    <lineage>
        <taxon>Eukaryota</taxon>
        <taxon>Metazoa</taxon>
        <taxon>Ecdysozoa</taxon>
        <taxon>Arthropoda</taxon>
        <taxon>Hexapoda</taxon>
        <taxon>Insecta</taxon>
        <taxon>Pterygota</taxon>
        <taxon>Neoptera</taxon>
        <taxon>Endopterygota</taxon>
        <taxon>Lepidoptera</taxon>
        <taxon>Glossata</taxon>
        <taxon>Ditrysia</taxon>
        <taxon>Papilionoidea</taxon>
        <taxon>Nymphalidae</taxon>
        <taxon>Nymphalinae</taxon>
        <taxon>Euphydryas</taxon>
    </lineage>
</organism>
<keyword evidence="4 7" id="KW-1133">Transmembrane helix</keyword>
<dbReference type="Pfam" id="PF00335">
    <property type="entry name" value="Tetraspanin"/>
    <property type="match status" value="1"/>
</dbReference>
<evidence type="ECO:0000313" key="8">
    <source>
        <dbReference type="EMBL" id="CAH2090610.1"/>
    </source>
</evidence>
<feature type="transmembrane region" description="Helical" evidence="7">
    <location>
        <begin position="79"/>
        <end position="104"/>
    </location>
</feature>
<evidence type="ECO:0000256" key="3">
    <source>
        <dbReference type="ARBA" id="ARBA00022692"/>
    </source>
</evidence>
<accession>A0AAU9TTX4</accession>
<dbReference type="GO" id="GO:0005886">
    <property type="term" value="C:plasma membrane"/>
    <property type="evidence" value="ECO:0007669"/>
    <property type="project" value="TreeGrafter"/>
</dbReference>
<dbReference type="AlphaFoldDB" id="A0AAU9TTX4"/>
<dbReference type="Proteomes" id="UP001153954">
    <property type="component" value="Unassembled WGS sequence"/>
</dbReference>
<dbReference type="InterPro" id="IPR008952">
    <property type="entry name" value="Tetraspanin_EC2_sf"/>
</dbReference>
<dbReference type="PIRSF" id="PIRSF002419">
    <property type="entry name" value="Tetraspanin"/>
    <property type="match status" value="1"/>
</dbReference>
<sequence length="219" mass="24099">MCTTIGKYYLYASNLFFVLSGVALVGLGVAIELPVTRVADLFDDLLLIQLAPILAIIAGCMLFIVALFGWCASFKESPWMLILFSMLMLVLIALKVALVTLIFVEEEDFLDQIPVLLLTEFVRDRTGFQVIERIFVCCGPLGSGSYLSIALPETCCTNPVCTPSNAYRGCNVVIENFFTNIGLATGIFASIVIAFEVLAVIFSSSLAYHLSKQNKQYYK</sequence>
<dbReference type="PRINTS" id="PR00259">
    <property type="entry name" value="TMFOUR"/>
</dbReference>
<feature type="transmembrane region" description="Helical" evidence="7">
    <location>
        <begin position="51"/>
        <end position="72"/>
    </location>
</feature>
<gene>
    <name evidence="8" type="ORF">EEDITHA_LOCUS6549</name>
</gene>
<keyword evidence="6" id="KW-1015">Disulfide bond</keyword>
<reference evidence="8" key="1">
    <citation type="submission" date="2022-03" db="EMBL/GenBank/DDBJ databases">
        <authorList>
            <person name="Tunstrom K."/>
        </authorList>
    </citation>
    <scope>NUCLEOTIDE SEQUENCE</scope>
</reference>
<evidence type="ECO:0000256" key="7">
    <source>
        <dbReference type="RuleBase" id="RU361218"/>
    </source>
</evidence>
<evidence type="ECO:0000313" key="9">
    <source>
        <dbReference type="Proteomes" id="UP001153954"/>
    </source>
</evidence>
<dbReference type="EMBL" id="CAKOGL010000009">
    <property type="protein sequence ID" value="CAH2090610.1"/>
    <property type="molecule type" value="Genomic_DNA"/>
</dbReference>
<evidence type="ECO:0000256" key="6">
    <source>
        <dbReference type="PIRSR" id="PIRSR002419-1"/>
    </source>
</evidence>
<dbReference type="PANTHER" id="PTHR19282:SF551">
    <property type="entry name" value="RE08073P-RELATED"/>
    <property type="match status" value="1"/>
</dbReference>